<dbReference type="RefSeq" id="XP_015588759.1">
    <property type="nucleotide sequence ID" value="XM_015733273.2"/>
</dbReference>
<keyword evidence="1" id="KW-1133">Transmembrane helix</keyword>
<keyword evidence="3" id="KW-1185">Reference proteome</keyword>
<reference evidence="4 5" key="1">
    <citation type="submission" date="2025-04" db="UniProtKB">
        <authorList>
            <consortium name="RefSeq"/>
        </authorList>
    </citation>
    <scope>IDENTIFICATION</scope>
</reference>
<protein>
    <submittedName>
        <fullName evidence="4 5">Uncharacterized protein LOC107264717</fullName>
    </submittedName>
</protein>
<gene>
    <name evidence="4 5" type="primary">LOC107264717</name>
</gene>
<dbReference type="RefSeq" id="XP_024937759.1">
    <property type="nucleotide sequence ID" value="XM_025081991.1"/>
</dbReference>
<dbReference type="GeneID" id="107264717"/>
<proteinExistence type="predicted"/>
<evidence type="ECO:0000256" key="2">
    <source>
        <dbReference type="SAM" id="SignalP"/>
    </source>
</evidence>
<name>A0AAJ7BL65_CEPCN</name>
<keyword evidence="2" id="KW-0732">Signal</keyword>
<organism evidence="3 4">
    <name type="scientific">Cephus cinctus</name>
    <name type="common">Wheat stem sawfly</name>
    <dbReference type="NCBI Taxonomy" id="211228"/>
    <lineage>
        <taxon>Eukaryota</taxon>
        <taxon>Metazoa</taxon>
        <taxon>Ecdysozoa</taxon>
        <taxon>Arthropoda</taxon>
        <taxon>Hexapoda</taxon>
        <taxon>Insecta</taxon>
        <taxon>Pterygota</taxon>
        <taxon>Neoptera</taxon>
        <taxon>Endopterygota</taxon>
        <taxon>Hymenoptera</taxon>
        <taxon>Cephoidea</taxon>
        <taxon>Cephidae</taxon>
        <taxon>Cephus</taxon>
    </lineage>
</organism>
<keyword evidence="1" id="KW-0812">Transmembrane</keyword>
<dbReference type="Proteomes" id="UP000694920">
    <property type="component" value="Unplaced"/>
</dbReference>
<accession>A0AAJ7BL65</accession>
<evidence type="ECO:0000313" key="3">
    <source>
        <dbReference type="Proteomes" id="UP000694920"/>
    </source>
</evidence>
<evidence type="ECO:0000313" key="5">
    <source>
        <dbReference type="RefSeq" id="XP_024937759.1"/>
    </source>
</evidence>
<dbReference type="AlphaFoldDB" id="A0AAJ7BL65"/>
<feature type="chain" id="PRO_5044708584" evidence="2">
    <location>
        <begin position="29"/>
        <end position="474"/>
    </location>
</feature>
<evidence type="ECO:0000313" key="4">
    <source>
        <dbReference type="RefSeq" id="XP_015588759.1"/>
    </source>
</evidence>
<feature type="transmembrane region" description="Helical" evidence="1">
    <location>
        <begin position="407"/>
        <end position="427"/>
    </location>
</feature>
<sequence>MIQEECKNLGICLYVILTLCVRYGFSEGTESPDLTSLVSTAHASPAAYITEWRWIAEERNTVWDSWGPTPRLEHSFFSRKGEQWIYGGHVNGKNYTDLWLSSNGHPWNGITLPAGLTQTDPPRKAGLCTSKGVLALYPLKGDTVWLLDINDSAWTAFVCLGSSTINSTVTTKNNCPGDLSDNATSWCDGERGRMFVFSTNIVWSLSLSSPHWLSYTIPENDLEKLSQCESIIHADLTEGEKSGLYLLCSKADDGAWNIFRLRGLDKGLKLDNLGSVSLQPVNVSSLALTVVYCDETLALVIAQDANISVWVIESNGHLIKTGNSWVGNTLKRLQIYAAIDYSITCKSNSYRLRNPRVQLDEKTPGKDKAYWPRSRGSFRMTFIELGELTKVDQDGLHLYHHRRATEALIFFALCLLMFLTFGIAWFFKRCVTIPTVPRGWPGSWGRSTSSAGLGDCTPTARYTPIPRGEVGLIT</sequence>
<feature type="signal peptide" evidence="2">
    <location>
        <begin position="1"/>
        <end position="28"/>
    </location>
</feature>
<keyword evidence="1" id="KW-0472">Membrane</keyword>
<dbReference type="KEGG" id="ccin:107264717"/>
<evidence type="ECO:0000256" key="1">
    <source>
        <dbReference type="SAM" id="Phobius"/>
    </source>
</evidence>